<evidence type="ECO:0000313" key="9">
    <source>
        <dbReference type="EMBL" id="RSU98284.1"/>
    </source>
</evidence>
<evidence type="ECO:0000313" key="8">
    <source>
        <dbReference type="EMBL" id="APR51062.1"/>
    </source>
</evidence>
<dbReference type="STRING" id="93064.BRX40_00210"/>
<reference evidence="10" key="2">
    <citation type="submission" date="2016-12" db="EMBL/GenBank/DDBJ databases">
        <title>Whole genome sequencing of Sphingomonas sp. ABOJV.</title>
        <authorList>
            <person name="Conlan S."/>
            <person name="Thomas P.J."/>
            <person name="Mullikin J."/>
            <person name="Palmore T.N."/>
            <person name="Frank K.M."/>
            <person name="Segre J.A."/>
        </authorList>
    </citation>
    <scope>NUCLEOTIDE SEQUENCE [LARGE SCALE GENOMIC DNA]</scope>
    <source>
        <strain evidence="10">ABOJV</strain>
    </source>
</reference>
<evidence type="ECO:0000259" key="7">
    <source>
        <dbReference type="Pfam" id="PF02803"/>
    </source>
</evidence>
<dbReference type="RefSeq" id="WP_075150260.1">
    <property type="nucleotide sequence ID" value="NZ_CP018820.1"/>
</dbReference>
<dbReference type="Pfam" id="PF02803">
    <property type="entry name" value="Thiolase_C"/>
    <property type="match status" value="1"/>
</dbReference>
<feature type="domain" description="Thiolase C-terminal" evidence="7">
    <location>
        <begin position="270"/>
        <end position="389"/>
    </location>
</feature>
<feature type="domain" description="Thiolase N-terminal" evidence="6">
    <location>
        <begin position="5"/>
        <end position="259"/>
    </location>
</feature>
<keyword evidence="3 5" id="KW-0012">Acyltransferase</keyword>
<dbReference type="CDD" id="cd00751">
    <property type="entry name" value="thiolase"/>
    <property type="match status" value="1"/>
</dbReference>
<dbReference type="InterPro" id="IPR020617">
    <property type="entry name" value="Thiolase_C"/>
</dbReference>
<reference evidence="9 11" key="3">
    <citation type="submission" date="2018-07" db="EMBL/GenBank/DDBJ databases">
        <title>Genomic and Epidemiologic Investigation of an Indolent Hospital Outbreak.</title>
        <authorList>
            <person name="Johnson R.C."/>
            <person name="Deming C."/>
            <person name="Conlan S."/>
            <person name="Zellmer C.J."/>
            <person name="Michelin A.V."/>
            <person name="Lee-Lin S."/>
            <person name="Thomas P.J."/>
            <person name="Park M."/>
            <person name="Weingarten R.A."/>
            <person name="Less J."/>
            <person name="Dekker J.P."/>
            <person name="Frank K.M."/>
            <person name="Musser K.A."/>
            <person name="Mcquiston J.R."/>
            <person name="Henderson D.K."/>
            <person name="Lau A.F."/>
            <person name="Palmore T.N."/>
            <person name="Segre J.A."/>
        </authorList>
    </citation>
    <scope>NUCLEOTIDE SEQUENCE [LARGE SCALE GENOMIC DNA]</scope>
    <source>
        <strain evidence="9 11">SK-NIH.Env10_0317</strain>
    </source>
</reference>
<name>A0A1L6J536_9SPHN</name>
<sequence>MPSAVIVSAARTAVATARKGTLANTSAETLALTVLKEVVARSGVAPDRVDDVILAESLYGGGAVARHAAVEAGMTKAGGMALNRHCAGSLTSVGLAAAQVMSGMETFIVAGGVMSISTAPKMQRRVPGTEDVQDFWMPPTHPDSPEAPNLDMSITVGWNTAQAAGLTREEQDAWAVRSHQRAIAAIDAGYFNEQIVPVQALMADGSTVAFKVDEHPRRDSTIEKLATLKVLHPEIEGFSITAGNSSGVNDAASAMMVTTDAVAAAQGLGVMAKIRAWTSVGVDPAKTGLGVLDVIPKLLSRAGVDQSDVALWEINEAFASVPLAASRMLGIDDETINISGSGCSIGHPVAASGGRMLITLIHDLKRRGGGLGVAAMCAGGGQAGAVLIEV</sequence>
<comment type="similarity">
    <text evidence="1 5">Belongs to the thiolase-like superfamily. Thiolase family.</text>
</comment>
<dbReference type="PANTHER" id="PTHR18919">
    <property type="entry name" value="ACETYL-COA C-ACYLTRANSFERASE"/>
    <property type="match status" value="1"/>
</dbReference>
<evidence type="ECO:0000256" key="2">
    <source>
        <dbReference type="ARBA" id="ARBA00022679"/>
    </source>
</evidence>
<reference evidence="8" key="1">
    <citation type="submission" date="2016-12" db="EMBL/GenBank/DDBJ databases">
        <title>Whole genome sequencing of Sphingomonas koreensis.</title>
        <authorList>
            <person name="Conlan S."/>
            <person name="Thomas P.J."/>
            <person name="Mullikin J."/>
            <person name="Palmore T.N."/>
            <person name="Frank K.M."/>
            <person name="Segre J.A."/>
        </authorList>
    </citation>
    <scope>NUCLEOTIDE SEQUENCE</scope>
    <source>
        <strain evidence="8">ABOJV</strain>
    </source>
</reference>
<dbReference type="InterPro" id="IPR016039">
    <property type="entry name" value="Thiolase-like"/>
</dbReference>
<protein>
    <submittedName>
        <fullName evidence="9">Acetyl-CoA C-acyltransferase</fullName>
        <ecNumber evidence="9">2.3.1.16</ecNumber>
    </submittedName>
    <submittedName>
        <fullName evidence="8">Acetyl-CoA acetyltransferase</fullName>
    </submittedName>
</protein>
<gene>
    <name evidence="8" type="ORF">BRX40_00210</name>
    <name evidence="9" type="ORF">CA257_21910</name>
</gene>
<evidence type="ECO:0000256" key="3">
    <source>
        <dbReference type="ARBA" id="ARBA00023315"/>
    </source>
</evidence>
<dbReference type="InterPro" id="IPR020616">
    <property type="entry name" value="Thiolase_N"/>
</dbReference>
<dbReference type="OrthoDB" id="9764638at2"/>
<dbReference type="Pfam" id="PF00108">
    <property type="entry name" value="Thiolase_N"/>
    <property type="match status" value="1"/>
</dbReference>
<dbReference type="EMBL" id="CP018820">
    <property type="protein sequence ID" value="APR51062.1"/>
    <property type="molecule type" value="Genomic_DNA"/>
</dbReference>
<dbReference type="Proteomes" id="UP000286681">
    <property type="component" value="Unassembled WGS sequence"/>
</dbReference>
<dbReference type="Gene3D" id="3.40.47.10">
    <property type="match status" value="2"/>
</dbReference>
<accession>A0A1L6J536</accession>
<dbReference type="KEGG" id="skr:BRX40_00210"/>
<dbReference type="EMBL" id="QQWO01000029">
    <property type="protein sequence ID" value="RSU98284.1"/>
    <property type="molecule type" value="Genomic_DNA"/>
</dbReference>
<evidence type="ECO:0000256" key="4">
    <source>
        <dbReference type="PIRSR" id="PIRSR000429-1"/>
    </source>
</evidence>
<evidence type="ECO:0000259" key="6">
    <source>
        <dbReference type="Pfam" id="PF00108"/>
    </source>
</evidence>
<feature type="active site" description="Proton acceptor" evidence="4">
    <location>
        <position position="377"/>
    </location>
</feature>
<dbReference type="GO" id="GO:0003988">
    <property type="term" value="F:acetyl-CoA C-acyltransferase activity"/>
    <property type="evidence" value="ECO:0007669"/>
    <property type="project" value="UniProtKB-EC"/>
</dbReference>
<organism evidence="8 10">
    <name type="scientific">Sphingomonas koreensis</name>
    <dbReference type="NCBI Taxonomy" id="93064"/>
    <lineage>
        <taxon>Bacteria</taxon>
        <taxon>Pseudomonadati</taxon>
        <taxon>Pseudomonadota</taxon>
        <taxon>Alphaproteobacteria</taxon>
        <taxon>Sphingomonadales</taxon>
        <taxon>Sphingomonadaceae</taxon>
        <taxon>Sphingomonas</taxon>
    </lineage>
</organism>
<dbReference type="InterPro" id="IPR020610">
    <property type="entry name" value="Thiolase_AS"/>
</dbReference>
<evidence type="ECO:0000313" key="11">
    <source>
        <dbReference type="Proteomes" id="UP000286681"/>
    </source>
</evidence>
<dbReference type="SUPFAM" id="SSF53901">
    <property type="entry name" value="Thiolase-like"/>
    <property type="match status" value="2"/>
</dbReference>
<feature type="active site" description="Proton acceptor" evidence="4">
    <location>
        <position position="347"/>
    </location>
</feature>
<dbReference type="GeneID" id="44130977"/>
<dbReference type="EC" id="2.3.1.16" evidence="9"/>
<evidence type="ECO:0000256" key="5">
    <source>
        <dbReference type="RuleBase" id="RU003557"/>
    </source>
</evidence>
<dbReference type="PIRSF" id="PIRSF000429">
    <property type="entry name" value="Ac-CoA_Ac_transf"/>
    <property type="match status" value="1"/>
</dbReference>
<keyword evidence="10" id="KW-1185">Reference proteome</keyword>
<dbReference type="InterPro" id="IPR002155">
    <property type="entry name" value="Thiolase"/>
</dbReference>
<evidence type="ECO:0000313" key="10">
    <source>
        <dbReference type="Proteomes" id="UP000185161"/>
    </source>
</evidence>
<dbReference type="Proteomes" id="UP000185161">
    <property type="component" value="Chromosome"/>
</dbReference>
<proteinExistence type="inferred from homology"/>
<dbReference type="NCBIfam" id="TIGR01930">
    <property type="entry name" value="AcCoA-C-Actrans"/>
    <property type="match status" value="1"/>
</dbReference>
<keyword evidence="2 5" id="KW-0808">Transferase</keyword>
<dbReference type="PROSITE" id="PS00099">
    <property type="entry name" value="THIOLASE_3"/>
    <property type="match status" value="1"/>
</dbReference>
<evidence type="ECO:0000256" key="1">
    <source>
        <dbReference type="ARBA" id="ARBA00010982"/>
    </source>
</evidence>
<feature type="active site" description="Acyl-thioester intermediate" evidence="4">
    <location>
        <position position="86"/>
    </location>
</feature>
<dbReference type="PANTHER" id="PTHR18919:SF107">
    <property type="entry name" value="ACETYL-COA ACETYLTRANSFERASE, CYTOSOLIC"/>
    <property type="match status" value="1"/>
</dbReference>
<dbReference type="AlphaFoldDB" id="A0A1L6J536"/>